<comment type="caution">
    <text evidence="13">Lacks conserved residue(s) required for the propagation of feature annotation.</text>
</comment>
<gene>
    <name evidence="17" type="ORF">UPYG_G00216710</name>
</gene>
<evidence type="ECO:0000256" key="13">
    <source>
        <dbReference type="PROSITE-ProRule" id="PRU00076"/>
    </source>
</evidence>
<evidence type="ECO:0000256" key="4">
    <source>
        <dbReference type="ARBA" id="ARBA00022525"/>
    </source>
</evidence>
<dbReference type="Pfam" id="PF01825">
    <property type="entry name" value="GPS"/>
    <property type="match status" value="1"/>
</dbReference>
<dbReference type="SMART" id="SM00179">
    <property type="entry name" value="EGF_CA"/>
    <property type="match status" value="4"/>
</dbReference>
<keyword evidence="6 14" id="KW-0812">Transmembrane</keyword>
<keyword evidence="9 14" id="KW-1133">Transmembrane helix</keyword>
<evidence type="ECO:0000256" key="12">
    <source>
        <dbReference type="ARBA" id="ARBA00023180"/>
    </source>
</evidence>
<organism evidence="17 18">
    <name type="scientific">Umbra pygmaea</name>
    <name type="common">Eastern mudminnow</name>
    <dbReference type="NCBI Taxonomy" id="75934"/>
    <lineage>
        <taxon>Eukaryota</taxon>
        <taxon>Metazoa</taxon>
        <taxon>Chordata</taxon>
        <taxon>Craniata</taxon>
        <taxon>Vertebrata</taxon>
        <taxon>Euteleostomi</taxon>
        <taxon>Actinopterygii</taxon>
        <taxon>Neopterygii</taxon>
        <taxon>Teleostei</taxon>
        <taxon>Protacanthopterygii</taxon>
        <taxon>Esociformes</taxon>
        <taxon>Umbridae</taxon>
        <taxon>Umbra</taxon>
    </lineage>
</organism>
<dbReference type="GO" id="GO:0005576">
    <property type="term" value="C:extracellular region"/>
    <property type="evidence" value="ECO:0007669"/>
    <property type="project" value="UniProtKB-SubCell"/>
</dbReference>
<feature type="domain" description="EGF-like" evidence="15">
    <location>
        <begin position="20"/>
        <end position="59"/>
    </location>
</feature>
<protein>
    <submittedName>
        <fullName evidence="17">Uncharacterized protein</fullName>
    </submittedName>
</protein>
<keyword evidence="12" id="KW-0325">Glycoprotein</keyword>
<dbReference type="FunFam" id="2.10.25.10:FF:000068">
    <property type="entry name" value="Latent transforming growth factor beta binding protein 3"/>
    <property type="match status" value="1"/>
</dbReference>
<evidence type="ECO:0000259" key="15">
    <source>
        <dbReference type="PROSITE" id="PS50026"/>
    </source>
</evidence>
<evidence type="ECO:0000259" key="16">
    <source>
        <dbReference type="PROSITE" id="PS50221"/>
    </source>
</evidence>
<dbReference type="PANTHER" id="PTHR47333:SF4">
    <property type="entry name" value="EGF-LIKE DOMAIN-CONTAINING PROTEIN"/>
    <property type="match status" value="1"/>
</dbReference>
<dbReference type="SUPFAM" id="SSF57196">
    <property type="entry name" value="EGF/Laminin"/>
    <property type="match status" value="1"/>
</dbReference>
<dbReference type="InterPro" id="IPR009030">
    <property type="entry name" value="Growth_fac_rcpt_cys_sf"/>
</dbReference>
<evidence type="ECO:0000256" key="7">
    <source>
        <dbReference type="ARBA" id="ARBA00022729"/>
    </source>
</evidence>
<dbReference type="SUPFAM" id="SSF57184">
    <property type="entry name" value="Growth factor receptor domain"/>
    <property type="match status" value="1"/>
</dbReference>
<dbReference type="FunFam" id="2.10.25.10:FF:000005">
    <property type="entry name" value="Fibrillin 2"/>
    <property type="match status" value="1"/>
</dbReference>
<evidence type="ECO:0000313" key="18">
    <source>
        <dbReference type="Proteomes" id="UP001557470"/>
    </source>
</evidence>
<dbReference type="PROSITE" id="PS50026">
    <property type="entry name" value="EGF_3"/>
    <property type="match status" value="4"/>
</dbReference>
<dbReference type="InterPro" id="IPR000742">
    <property type="entry name" value="EGF"/>
</dbReference>
<accession>A0ABD0X2Z9</accession>
<feature type="transmembrane region" description="Helical" evidence="14">
    <location>
        <begin position="448"/>
        <end position="470"/>
    </location>
</feature>
<evidence type="ECO:0000256" key="5">
    <source>
        <dbReference type="ARBA" id="ARBA00022536"/>
    </source>
</evidence>
<evidence type="ECO:0000256" key="3">
    <source>
        <dbReference type="ARBA" id="ARBA00022475"/>
    </source>
</evidence>
<dbReference type="InterPro" id="IPR018097">
    <property type="entry name" value="EGF_Ca-bd_CS"/>
</dbReference>
<dbReference type="PROSITE" id="PS01186">
    <property type="entry name" value="EGF_2"/>
    <property type="match status" value="2"/>
</dbReference>
<dbReference type="SMART" id="SM00181">
    <property type="entry name" value="EGF"/>
    <property type="match status" value="4"/>
</dbReference>
<keyword evidence="3" id="KW-1003">Cell membrane</keyword>
<reference evidence="17 18" key="1">
    <citation type="submission" date="2024-06" db="EMBL/GenBank/DDBJ databases">
        <authorList>
            <person name="Pan Q."/>
            <person name="Wen M."/>
            <person name="Jouanno E."/>
            <person name="Zahm M."/>
            <person name="Klopp C."/>
            <person name="Cabau C."/>
            <person name="Louis A."/>
            <person name="Berthelot C."/>
            <person name="Parey E."/>
            <person name="Roest Crollius H."/>
            <person name="Montfort J."/>
            <person name="Robinson-Rechavi M."/>
            <person name="Bouchez O."/>
            <person name="Lampietro C."/>
            <person name="Lopez Roques C."/>
            <person name="Donnadieu C."/>
            <person name="Postlethwait J."/>
            <person name="Bobe J."/>
            <person name="Verreycken H."/>
            <person name="Guiguen Y."/>
        </authorList>
    </citation>
    <scope>NUCLEOTIDE SEQUENCE [LARGE SCALE GENOMIC DNA]</scope>
    <source>
        <strain evidence="17">Up_M1</strain>
        <tissue evidence="17">Testis</tissue>
    </source>
</reference>
<comment type="caution">
    <text evidence="17">The sequence shown here is derived from an EMBL/GenBank/DDBJ whole genome shotgun (WGS) entry which is preliminary data.</text>
</comment>
<name>A0ABD0X2Z9_UMBPY</name>
<dbReference type="Proteomes" id="UP001557470">
    <property type="component" value="Unassembled WGS sequence"/>
</dbReference>
<feature type="domain" description="EGF-like" evidence="15">
    <location>
        <begin position="60"/>
        <end position="103"/>
    </location>
</feature>
<dbReference type="PANTHER" id="PTHR47333">
    <property type="entry name" value="VON WILLEBRAND FACTOR C AND EGF DOMAIN-CONTAINING PROTEIN"/>
    <property type="match status" value="1"/>
</dbReference>
<evidence type="ECO:0000256" key="11">
    <source>
        <dbReference type="ARBA" id="ARBA00023157"/>
    </source>
</evidence>
<dbReference type="AlphaFoldDB" id="A0ABD0X2Z9"/>
<keyword evidence="11" id="KW-1015">Disulfide bond</keyword>
<sequence>MLTLVKDCWNALLKHFGAVDINECQNENACRQGLCVNTIGSYYCQCKSGFKYLDNGSCVDLDECVEIRNACKQAETCFNLIGSYNCPCSTGFTNNFGQSRFCEDLDECLNANVCRNSDCVNTYGSYDCECYPGFTMLSSGSCEDINECERDILCGERGTCHNLIGSYWCQCSDGFSIYGNKENYCIELSCDQYEKQTGQTLPGFDSLLTQMRDNCLMLTNSSSSRPTEKRLTGDVLLKVLVNATDEVQLGFQNMRLRVASDVTSFLHTIEISIRLIAPQLTENVTRMVTNYTEAEILVNRDRTQPKGPVRLTNEKAQLDTTWETVAGDEQNYPGFAFVILLSYKNWNTLNASSSDPSQQLMSDVVTVSISNPNSENLSQPVNLTFSHLQSRDADLKCVYWSEEDGLGVWSGQGCTTVMLNSTHTICSCNHLSSFAVMEGIKGKGLSTVMWVCLLVALACVVLSLITTMWCRSVSRKRHQRQSQQSAQIHTR</sequence>
<proteinExistence type="predicted"/>
<comment type="subcellular location">
    <subcellularLocation>
        <location evidence="2">Cell membrane</location>
        <topology evidence="2">Multi-pass membrane protein</topology>
    </subcellularLocation>
    <subcellularLocation>
        <location evidence="1">Secreted</location>
    </subcellularLocation>
</comment>
<dbReference type="CDD" id="cd00054">
    <property type="entry name" value="EGF_CA"/>
    <property type="match status" value="4"/>
</dbReference>
<dbReference type="InterPro" id="IPR000152">
    <property type="entry name" value="EGF-type_Asp/Asn_hydroxyl_site"/>
</dbReference>
<keyword evidence="5 13" id="KW-0245">EGF-like domain</keyword>
<feature type="domain" description="EGF-like" evidence="15">
    <location>
        <begin position="104"/>
        <end position="143"/>
    </location>
</feature>
<evidence type="ECO:0000256" key="2">
    <source>
        <dbReference type="ARBA" id="ARBA00004651"/>
    </source>
</evidence>
<dbReference type="PROSITE" id="PS01187">
    <property type="entry name" value="EGF_CA"/>
    <property type="match status" value="1"/>
</dbReference>
<keyword evidence="4" id="KW-0964">Secreted</keyword>
<dbReference type="Gene3D" id="2.10.25.10">
    <property type="entry name" value="Laminin"/>
    <property type="match status" value="4"/>
</dbReference>
<evidence type="ECO:0000256" key="14">
    <source>
        <dbReference type="SAM" id="Phobius"/>
    </source>
</evidence>
<dbReference type="Gene3D" id="2.60.220.50">
    <property type="match status" value="1"/>
</dbReference>
<keyword evidence="7" id="KW-0732">Signal</keyword>
<dbReference type="SMART" id="SM00303">
    <property type="entry name" value="GPS"/>
    <property type="match status" value="1"/>
</dbReference>
<dbReference type="Pfam" id="PF07645">
    <property type="entry name" value="EGF_CA"/>
    <property type="match status" value="4"/>
</dbReference>
<evidence type="ECO:0000256" key="6">
    <source>
        <dbReference type="ARBA" id="ARBA00022692"/>
    </source>
</evidence>
<keyword evidence="8" id="KW-0677">Repeat</keyword>
<dbReference type="InterPro" id="IPR057244">
    <property type="entry name" value="GAIN_B"/>
</dbReference>
<dbReference type="GO" id="GO:0030855">
    <property type="term" value="P:epithelial cell differentiation"/>
    <property type="evidence" value="ECO:0007669"/>
    <property type="project" value="UniProtKB-ARBA"/>
</dbReference>
<feature type="domain" description="GAIN-B" evidence="16">
    <location>
        <begin position="293"/>
        <end position="444"/>
    </location>
</feature>
<evidence type="ECO:0000256" key="8">
    <source>
        <dbReference type="ARBA" id="ARBA00022737"/>
    </source>
</evidence>
<evidence type="ECO:0000256" key="10">
    <source>
        <dbReference type="ARBA" id="ARBA00023136"/>
    </source>
</evidence>
<evidence type="ECO:0000256" key="9">
    <source>
        <dbReference type="ARBA" id="ARBA00022989"/>
    </source>
</evidence>
<dbReference type="PROSITE" id="PS00010">
    <property type="entry name" value="ASX_HYDROXYL"/>
    <property type="match status" value="4"/>
</dbReference>
<dbReference type="InterPro" id="IPR052080">
    <property type="entry name" value="vWF_C/EGF_Fibrillin"/>
</dbReference>
<dbReference type="InterPro" id="IPR049883">
    <property type="entry name" value="NOTCH1_EGF-like"/>
</dbReference>
<dbReference type="InterPro" id="IPR046338">
    <property type="entry name" value="GAIN_dom_sf"/>
</dbReference>
<evidence type="ECO:0000256" key="1">
    <source>
        <dbReference type="ARBA" id="ARBA00004613"/>
    </source>
</evidence>
<dbReference type="FunFam" id="2.10.25.10:FF:000038">
    <property type="entry name" value="Fibrillin 2"/>
    <property type="match status" value="1"/>
</dbReference>
<feature type="domain" description="EGF-like" evidence="15">
    <location>
        <begin position="144"/>
        <end position="186"/>
    </location>
</feature>
<evidence type="ECO:0000313" key="17">
    <source>
        <dbReference type="EMBL" id="KAL0974181.1"/>
    </source>
</evidence>
<keyword evidence="10 14" id="KW-0472">Membrane</keyword>
<dbReference type="GO" id="GO:0005886">
    <property type="term" value="C:plasma membrane"/>
    <property type="evidence" value="ECO:0007669"/>
    <property type="project" value="UniProtKB-SubCell"/>
</dbReference>
<keyword evidence="18" id="KW-1185">Reference proteome</keyword>
<dbReference type="EMBL" id="JAGEUA010000006">
    <property type="protein sequence ID" value="KAL0974181.1"/>
    <property type="molecule type" value="Genomic_DNA"/>
</dbReference>
<dbReference type="InterPro" id="IPR000203">
    <property type="entry name" value="GPS"/>
</dbReference>
<dbReference type="PROSITE" id="PS50221">
    <property type="entry name" value="GAIN_B"/>
    <property type="match status" value="1"/>
</dbReference>
<dbReference type="InterPro" id="IPR001881">
    <property type="entry name" value="EGF-like_Ca-bd_dom"/>
</dbReference>